<name>A0A0C9MSI6_9FUNG</name>
<gene>
    <name evidence="1" type="ORF">MAM1_0352c09945</name>
</gene>
<dbReference type="EMBL" id="DF836641">
    <property type="protein sequence ID" value="GAN10404.1"/>
    <property type="molecule type" value="Genomic_DNA"/>
</dbReference>
<protein>
    <submittedName>
        <fullName evidence="1">Uncharacterized protein</fullName>
    </submittedName>
</protein>
<organism evidence="1">
    <name type="scientific">Mucor ambiguus</name>
    <dbReference type="NCBI Taxonomy" id="91626"/>
    <lineage>
        <taxon>Eukaryota</taxon>
        <taxon>Fungi</taxon>
        <taxon>Fungi incertae sedis</taxon>
        <taxon>Mucoromycota</taxon>
        <taxon>Mucoromycotina</taxon>
        <taxon>Mucoromycetes</taxon>
        <taxon>Mucorales</taxon>
        <taxon>Mucorineae</taxon>
        <taxon>Mucoraceae</taxon>
        <taxon>Mucor</taxon>
    </lineage>
</organism>
<accession>A0A0C9MSI6</accession>
<proteinExistence type="predicted"/>
<evidence type="ECO:0000313" key="1">
    <source>
        <dbReference type="EMBL" id="GAN10404.1"/>
    </source>
</evidence>
<evidence type="ECO:0000313" key="2">
    <source>
        <dbReference type="Proteomes" id="UP000053815"/>
    </source>
</evidence>
<dbReference type="Proteomes" id="UP000053815">
    <property type="component" value="Unassembled WGS sequence"/>
</dbReference>
<keyword evidence="2" id="KW-1185">Reference proteome</keyword>
<reference evidence="1" key="1">
    <citation type="submission" date="2014-09" db="EMBL/GenBank/DDBJ databases">
        <title>Draft genome sequence of an oleaginous Mucoromycotina fungus Mucor ambiguus NBRC6742.</title>
        <authorList>
            <person name="Takeda I."/>
            <person name="Yamane N."/>
            <person name="Morita T."/>
            <person name="Tamano K."/>
            <person name="Machida M."/>
            <person name="Baker S."/>
            <person name="Koike H."/>
        </authorList>
    </citation>
    <scope>NUCLEOTIDE SEQUENCE</scope>
    <source>
        <strain evidence="1">NBRC 6742</strain>
    </source>
</reference>
<sequence>MVDPAERDKDKLQHHVAIGLRKPVWVLAARAMPLDELYQGELIHKDGIIKIAITRRTVFASMPGCIMIQGNHLIESHVS</sequence>
<dbReference type="AlphaFoldDB" id="A0A0C9MSI6"/>